<feature type="non-terminal residue" evidence="1">
    <location>
        <position position="84"/>
    </location>
</feature>
<gene>
    <name evidence="1" type="primary">CU457778.1</name>
</gene>
<feature type="non-terminal residue" evidence="1">
    <location>
        <position position="1"/>
    </location>
</feature>
<dbReference type="EMBL" id="HAED01009443">
    <property type="protein sequence ID" value="SBQ95655.1"/>
    <property type="molecule type" value="Transcribed_RNA"/>
</dbReference>
<accession>A0A1A8IGV6</accession>
<organism evidence="1">
    <name type="scientific">Nothobranchius kuhntae</name>
    <name type="common">Beira killifish</name>
    <dbReference type="NCBI Taxonomy" id="321403"/>
    <lineage>
        <taxon>Eukaryota</taxon>
        <taxon>Metazoa</taxon>
        <taxon>Chordata</taxon>
        <taxon>Craniata</taxon>
        <taxon>Vertebrata</taxon>
        <taxon>Euteleostomi</taxon>
        <taxon>Actinopterygii</taxon>
        <taxon>Neopterygii</taxon>
        <taxon>Teleostei</taxon>
        <taxon>Neoteleostei</taxon>
        <taxon>Acanthomorphata</taxon>
        <taxon>Ovalentaria</taxon>
        <taxon>Atherinomorphae</taxon>
        <taxon>Cyprinodontiformes</taxon>
        <taxon>Nothobranchiidae</taxon>
        <taxon>Nothobranchius</taxon>
    </lineage>
</organism>
<evidence type="ECO:0000313" key="1">
    <source>
        <dbReference type="EMBL" id="SBQ95655.1"/>
    </source>
</evidence>
<sequence length="84" mass="9990">VEITGAQIMNSAEKYMKYQRIWADINDRKRMTLFWWSDFVNITAAARRTQLEYLSRYRCVLSARKAESINDVIYVDTGSFFRLP</sequence>
<reference evidence="1" key="1">
    <citation type="submission" date="2016-05" db="EMBL/GenBank/DDBJ databases">
        <authorList>
            <person name="Lavstsen T."/>
            <person name="Jespersen J.S."/>
        </authorList>
    </citation>
    <scope>NUCLEOTIDE SEQUENCE</scope>
    <source>
        <tissue evidence="1">Brain</tissue>
    </source>
</reference>
<protein>
    <submittedName>
        <fullName evidence="1">Uncharacterized protein</fullName>
    </submittedName>
</protein>
<dbReference type="AlphaFoldDB" id="A0A1A8IGV6"/>
<name>A0A1A8IGV6_NOTKU</name>
<proteinExistence type="predicted"/>
<reference evidence="1" key="2">
    <citation type="submission" date="2016-06" db="EMBL/GenBank/DDBJ databases">
        <title>The genome of a short-lived fish provides insights into sex chromosome evolution and the genetic control of aging.</title>
        <authorList>
            <person name="Reichwald K."/>
            <person name="Felder M."/>
            <person name="Petzold A."/>
            <person name="Koch P."/>
            <person name="Groth M."/>
            <person name="Platzer M."/>
        </authorList>
    </citation>
    <scope>NUCLEOTIDE SEQUENCE</scope>
    <source>
        <tissue evidence="1">Brain</tissue>
    </source>
</reference>